<proteinExistence type="predicted"/>
<gene>
    <name evidence="1" type="ORF">GCM10011361_09710</name>
</gene>
<accession>A0ABQ1QT79</accession>
<dbReference type="EMBL" id="BMFH01000001">
    <property type="protein sequence ID" value="GGD44793.1"/>
    <property type="molecule type" value="Genomic_DNA"/>
</dbReference>
<sequence>MRSQLRQKFVSAYSQIAKINTNSTVLIGYWDTIRKGLEILICENRIKGKNRNPSLIYTGIPGVSV</sequence>
<organism evidence="1 2">
    <name type="scientific">Muriicola marianensis</name>
    <dbReference type="NCBI Taxonomy" id="1324801"/>
    <lineage>
        <taxon>Bacteria</taxon>
        <taxon>Pseudomonadati</taxon>
        <taxon>Bacteroidota</taxon>
        <taxon>Flavobacteriia</taxon>
        <taxon>Flavobacteriales</taxon>
        <taxon>Flavobacteriaceae</taxon>
        <taxon>Muriicola</taxon>
    </lineage>
</organism>
<evidence type="ECO:0000313" key="1">
    <source>
        <dbReference type="EMBL" id="GGD44793.1"/>
    </source>
</evidence>
<dbReference type="Proteomes" id="UP000625780">
    <property type="component" value="Unassembled WGS sequence"/>
</dbReference>
<reference evidence="2" key="1">
    <citation type="journal article" date="2019" name="Int. J. Syst. Evol. Microbiol.">
        <title>The Global Catalogue of Microorganisms (GCM) 10K type strain sequencing project: providing services to taxonomists for standard genome sequencing and annotation.</title>
        <authorList>
            <consortium name="The Broad Institute Genomics Platform"/>
            <consortium name="The Broad Institute Genome Sequencing Center for Infectious Disease"/>
            <person name="Wu L."/>
            <person name="Ma J."/>
        </authorList>
    </citation>
    <scope>NUCLEOTIDE SEQUENCE [LARGE SCALE GENOMIC DNA]</scope>
    <source>
        <strain evidence="2">CGMCC 1.12606</strain>
    </source>
</reference>
<protein>
    <submittedName>
        <fullName evidence="1">Uncharacterized protein</fullName>
    </submittedName>
</protein>
<evidence type="ECO:0000313" key="2">
    <source>
        <dbReference type="Proteomes" id="UP000625780"/>
    </source>
</evidence>
<keyword evidence="2" id="KW-1185">Reference proteome</keyword>
<name>A0ABQ1QT79_9FLAO</name>
<comment type="caution">
    <text evidence="1">The sequence shown here is derived from an EMBL/GenBank/DDBJ whole genome shotgun (WGS) entry which is preliminary data.</text>
</comment>